<dbReference type="GO" id="GO:0005938">
    <property type="term" value="C:cell cortex"/>
    <property type="evidence" value="ECO:0007669"/>
    <property type="project" value="TreeGrafter"/>
</dbReference>
<feature type="compositionally biased region" description="Polar residues" evidence="3">
    <location>
        <begin position="175"/>
        <end position="204"/>
    </location>
</feature>
<dbReference type="InterPro" id="IPR000198">
    <property type="entry name" value="RhoGAP_dom"/>
</dbReference>
<dbReference type="GO" id="GO:0005096">
    <property type="term" value="F:GTPase activator activity"/>
    <property type="evidence" value="ECO:0007669"/>
    <property type="project" value="UniProtKB-KW"/>
</dbReference>
<feature type="compositionally biased region" description="Basic and acidic residues" evidence="3">
    <location>
        <begin position="499"/>
        <end position="517"/>
    </location>
</feature>
<feature type="compositionally biased region" description="Polar residues" evidence="3">
    <location>
        <begin position="219"/>
        <end position="240"/>
    </location>
</feature>
<evidence type="ECO:0000313" key="6">
    <source>
        <dbReference type="Proteomes" id="UP000235392"/>
    </source>
</evidence>
<sequence length="1111" mass="124054">MFSHLTSLAKPPRATKTSTTSYNPLDNCLTSKNSHLSLVDEDSLRKGRKEDSHLNSELETLRQRHNVEEESSNYFTGRLRTNSAQTINSIRTSSTHTTNTNSATSPGIFQHCQKLSMQDNSGSHCTASQDFTHVNPKSATQATMSSPRLQGRLQTISNGSFSMRRDRSQKPQVELQLQRQQHYPQTSSGHQQQLEVIKSSIPSSKQHDPPAHKRFHPRSASQNDSRSHSLADTSPPNQRRLSFIPRPVPTPLKTTSQSYDGNMHEFPKAYQSAPNSRGFIDAGDSQIQNTTPSLDLKRRSTLTLVQKRWSIVDGHNGRRQASSAAPSPRLNQGRSPYSATSPPPTSLQATPLKPRKSIKQPTSTPGVRPSRSSSSAYKFQSSRPGALSSPVMNNMSEETAGFKYNPTVLDEGTPVSPPPQIPIRKESPEELIQYLERLIGYDELRLLTHVDQLLHQCMHTFESNNNRQECQDNTNPNRRSIGNGILGRLGWKQRKGSFAHHEPLSKSKSLHRSETSREDRRATFGLLASNATRSFKYKVFGCPLEESDSFSCVTVIGGHKHLIPIVIFALVEEIYSRGMETPGFMRIAGKAERIDALAESFDHAPLNPDAINLGSEDIHVLCSLFKRYLRALPEPVMSRDLFHILWSFCVRERKSTNAGHLKATIAAAQCILRLMPTRAFSLLIYVVAFLSQIPLFPQCKFSSIGISKIFGPALFGSRTQRNPTSVERAIHALQWILENWNALTEGLLDEHFTVSFSESPNPVKPSLHSNGLLKFRSPESCNISMEIPTVEHEVYAPDEQYPEQQPTLGTADQIFIRPRQLVECRSNSSIRKSNPSAQHIVDRYEAHEKSLAVAGDLAGHLAQWIADSRDEPEIASQPPTSAPHDAFTEGLSNIIECSVETTVTMSDCAQHPNEPNPPELMSESAMSPCPIEGEEERASDSHDHQTPIEMEEKRASSSKHHVSNGKAELGASNDYQELIERQQQRMSKLTRQLVVVLNEPSVSPTESTKNMIDEVKSSEYDLDDRASKSLSTLSTSPSLQRLDSFTVDNLIQQGRLLQKAVGQETLCDCHTRKDQAERMLKKSMELIQAHQDLLTQMKSQLAELLNPDNKN</sequence>
<feature type="compositionally biased region" description="Polar residues" evidence="3">
    <location>
        <begin position="319"/>
        <end position="334"/>
    </location>
</feature>
<organism evidence="5 6">
    <name type="scientific">Puccinia coronata f. sp. avenae</name>
    <dbReference type="NCBI Taxonomy" id="200324"/>
    <lineage>
        <taxon>Eukaryota</taxon>
        <taxon>Fungi</taxon>
        <taxon>Dikarya</taxon>
        <taxon>Basidiomycota</taxon>
        <taxon>Pucciniomycotina</taxon>
        <taxon>Pucciniomycetes</taxon>
        <taxon>Pucciniales</taxon>
        <taxon>Pucciniaceae</taxon>
        <taxon>Puccinia</taxon>
    </lineage>
</organism>
<comment type="caution">
    <text evidence="5">The sequence shown here is derived from an EMBL/GenBank/DDBJ whole genome shotgun (WGS) entry which is preliminary data.</text>
</comment>
<dbReference type="PANTHER" id="PTHR15228:SF25">
    <property type="entry name" value="F-BAR DOMAIN-CONTAINING PROTEIN"/>
    <property type="match status" value="1"/>
</dbReference>
<feature type="compositionally biased region" description="Basic and acidic residues" evidence="3">
    <location>
        <begin position="936"/>
        <end position="955"/>
    </location>
</feature>
<dbReference type="InterPro" id="IPR008936">
    <property type="entry name" value="Rho_GTPase_activation_prot"/>
</dbReference>
<keyword evidence="2" id="KW-0175">Coiled coil</keyword>
<accession>A0A2N5SCK4</accession>
<dbReference type="Pfam" id="PF00620">
    <property type="entry name" value="RhoGAP"/>
    <property type="match status" value="1"/>
</dbReference>
<evidence type="ECO:0000256" key="3">
    <source>
        <dbReference type="SAM" id="MobiDB-lite"/>
    </source>
</evidence>
<dbReference type="AlphaFoldDB" id="A0A2N5SCK4"/>
<keyword evidence="1" id="KW-0343">GTPase activation</keyword>
<feature type="coiled-coil region" evidence="2">
    <location>
        <begin position="972"/>
        <end position="999"/>
    </location>
</feature>
<dbReference type="GO" id="GO:0007165">
    <property type="term" value="P:signal transduction"/>
    <property type="evidence" value="ECO:0007669"/>
    <property type="project" value="InterPro"/>
</dbReference>
<feature type="region of interest" description="Disordered" evidence="3">
    <location>
        <begin position="908"/>
        <end position="970"/>
    </location>
</feature>
<dbReference type="EMBL" id="PGCI01000941">
    <property type="protein sequence ID" value="PLW10997.1"/>
    <property type="molecule type" value="Genomic_DNA"/>
</dbReference>
<protein>
    <recommendedName>
        <fullName evidence="4">Rho-GAP domain-containing protein</fullName>
    </recommendedName>
</protein>
<evidence type="ECO:0000259" key="4">
    <source>
        <dbReference type="PROSITE" id="PS50238"/>
    </source>
</evidence>
<proteinExistence type="predicted"/>
<dbReference type="Proteomes" id="UP000235392">
    <property type="component" value="Unassembled WGS sequence"/>
</dbReference>
<dbReference type="PROSITE" id="PS50238">
    <property type="entry name" value="RHOGAP"/>
    <property type="match status" value="1"/>
</dbReference>
<dbReference type="InterPro" id="IPR051025">
    <property type="entry name" value="RhoGAP"/>
</dbReference>
<reference evidence="5 6" key="1">
    <citation type="submission" date="2017-11" db="EMBL/GenBank/DDBJ databases">
        <title>De novo assembly and phasing of dikaryotic genomes from two isolates of Puccinia coronata f. sp. avenae, the causal agent of oat crown rust.</title>
        <authorList>
            <person name="Miller M.E."/>
            <person name="Zhang Y."/>
            <person name="Omidvar V."/>
            <person name="Sperschneider J."/>
            <person name="Schwessinger B."/>
            <person name="Raley C."/>
            <person name="Palmer J.M."/>
            <person name="Garnica D."/>
            <person name="Upadhyaya N."/>
            <person name="Rathjen J."/>
            <person name="Taylor J.M."/>
            <person name="Park R.F."/>
            <person name="Dodds P.N."/>
            <person name="Hirsch C.D."/>
            <person name="Kianian S.F."/>
            <person name="Figueroa M."/>
        </authorList>
    </citation>
    <scope>NUCLEOTIDE SEQUENCE [LARGE SCALE GENOMIC DNA]</scope>
    <source>
        <strain evidence="5">12SD80</strain>
    </source>
</reference>
<evidence type="ECO:0000256" key="1">
    <source>
        <dbReference type="ARBA" id="ARBA00022468"/>
    </source>
</evidence>
<gene>
    <name evidence="5" type="ORF">PCASD_23096</name>
</gene>
<evidence type="ECO:0000313" key="5">
    <source>
        <dbReference type="EMBL" id="PLW10997.1"/>
    </source>
</evidence>
<feature type="domain" description="Rho-GAP" evidence="4">
    <location>
        <begin position="542"/>
        <end position="744"/>
    </location>
</feature>
<dbReference type="SMART" id="SM00324">
    <property type="entry name" value="RhoGAP"/>
    <property type="match status" value="1"/>
</dbReference>
<feature type="compositionally biased region" description="Polar residues" evidence="3">
    <location>
        <begin position="359"/>
        <end position="383"/>
    </location>
</feature>
<feature type="region of interest" description="Disordered" evidence="3">
    <location>
        <begin position="1"/>
        <end position="27"/>
    </location>
</feature>
<name>A0A2N5SCK4_9BASI</name>
<dbReference type="SUPFAM" id="SSF48350">
    <property type="entry name" value="GTPase activation domain, GAP"/>
    <property type="match status" value="1"/>
</dbReference>
<evidence type="ECO:0000256" key="2">
    <source>
        <dbReference type="SAM" id="Coils"/>
    </source>
</evidence>
<dbReference type="Gene3D" id="1.10.555.10">
    <property type="entry name" value="Rho GTPase activation protein"/>
    <property type="match status" value="1"/>
</dbReference>
<dbReference type="PANTHER" id="PTHR15228">
    <property type="entry name" value="SPERMATHECAL PHYSIOLOGY VARIANT"/>
    <property type="match status" value="1"/>
</dbReference>
<feature type="region of interest" description="Disordered" evidence="3">
    <location>
        <begin position="159"/>
        <end position="256"/>
    </location>
</feature>
<feature type="region of interest" description="Disordered" evidence="3">
    <location>
        <begin position="313"/>
        <end position="391"/>
    </location>
</feature>
<dbReference type="CDD" id="cd00159">
    <property type="entry name" value="RhoGAP"/>
    <property type="match status" value="1"/>
</dbReference>
<dbReference type="GO" id="GO:0060237">
    <property type="term" value="P:regulation of fungal-type cell wall organization"/>
    <property type="evidence" value="ECO:0007669"/>
    <property type="project" value="TreeGrafter"/>
</dbReference>
<feature type="region of interest" description="Disordered" evidence="3">
    <location>
        <begin position="497"/>
        <end position="517"/>
    </location>
</feature>
<feature type="compositionally biased region" description="Polar residues" evidence="3">
    <location>
        <begin position="15"/>
        <end position="27"/>
    </location>
</feature>